<dbReference type="AlphaFoldDB" id="A0A7U2QPI5"/>
<evidence type="ECO:0000313" key="2">
    <source>
        <dbReference type="Proteomes" id="UP000653002"/>
    </source>
</evidence>
<gene>
    <name evidence="1" type="ORF">GUH15_06690</name>
</gene>
<name>A0A7U2QPI5_XANCI</name>
<comment type="caution">
    <text evidence="1">The sequence shown here is derived from an EMBL/GenBank/DDBJ whole genome shotgun (WGS) entry which is preliminary data.</text>
</comment>
<sequence length="181" mass="20321">MGVNPLLCPRVYRPTLRHGQLSAALSSCMDSHTMQQLQTRIGRMRKYELVSQEDELGCAAACVASILDIPYQRAKRLLEKEKSGGIDDHPEGFEIDEIANALYKKDVKVVADWNPPAKLPSGTIVCIYSRVRYKSYHYLLKVPGGYMDPWFDLKDGVMEAQLRAELPKGTKLVVALIPSKK</sequence>
<dbReference type="EMBL" id="JAABFR010000345">
    <property type="protein sequence ID" value="MBD4335751.1"/>
    <property type="molecule type" value="Genomic_DNA"/>
</dbReference>
<accession>A0A7U2QPI5</accession>
<evidence type="ECO:0000313" key="1">
    <source>
        <dbReference type="EMBL" id="MBD4335751.1"/>
    </source>
</evidence>
<reference evidence="1" key="1">
    <citation type="submission" date="2020-01" db="EMBL/GenBank/DDBJ databases">
        <authorList>
            <person name="Richard D."/>
        </authorList>
    </citation>
    <scope>NUCLEOTIDE SEQUENCE</scope>
    <source>
        <strain evidence="1">JP541</strain>
    </source>
</reference>
<organism evidence="1 2">
    <name type="scientific">Xanthomonas citri pv. citri</name>
    <dbReference type="NCBI Taxonomy" id="611301"/>
    <lineage>
        <taxon>Bacteria</taxon>
        <taxon>Pseudomonadati</taxon>
        <taxon>Pseudomonadota</taxon>
        <taxon>Gammaproteobacteria</taxon>
        <taxon>Lysobacterales</taxon>
        <taxon>Lysobacteraceae</taxon>
        <taxon>Xanthomonas</taxon>
    </lineage>
</organism>
<dbReference type="Proteomes" id="UP000653002">
    <property type="component" value="Unassembled WGS sequence"/>
</dbReference>
<evidence type="ECO:0008006" key="3">
    <source>
        <dbReference type="Google" id="ProtNLM"/>
    </source>
</evidence>
<proteinExistence type="predicted"/>
<protein>
    <recommendedName>
        <fullName evidence="3">Peptidase C39 domain-containing protein</fullName>
    </recommendedName>
</protein>